<evidence type="ECO:0000256" key="1">
    <source>
        <dbReference type="SAM" id="MobiDB-lite"/>
    </source>
</evidence>
<sequence>MNKSEVEQPEKVGSITGSTETLDGFTDVEIPNIDDQKRRRSSKNLSIILVTIFIAWLILFMAVTIYQIRSYKRVILRRDVKKILDKELVNIEDKTRKEITQSVLKRLDGASVTMFVQPEFETYSEMKAAEVEELANVETKVESFFKSKSSNLAERFEDLKFAKVNQNCYRKDFTRYNILNTGVDCRFVAKTSSIGAGSSENSGKCATTYYWIYNNPSENETKIYSLGPYYGNHYVTVSERMFVNESKSGSLALFGCQPPLDRYETEDELKRMHTVIKVNAIITPNSYKSKDFKQFQIDLDKIAREEMLKINKKIDELHYDPESVRDYTTLKEATSCIYSL</sequence>
<organism evidence="3 4">
    <name type="scientific">Theileria orientalis</name>
    <dbReference type="NCBI Taxonomy" id="68886"/>
    <lineage>
        <taxon>Eukaryota</taxon>
        <taxon>Sar</taxon>
        <taxon>Alveolata</taxon>
        <taxon>Apicomplexa</taxon>
        <taxon>Aconoidasida</taxon>
        <taxon>Piroplasmida</taxon>
        <taxon>Theileriidae</taxon>
        <taxon>Theileria</taxon>
    </lineage>
</organism>
<keyword evidence="2" id="KW-1133">Transmembrane helix</keyword>
<proteinExistence type="predicted"/>
<name>A0A976M8Q8_THEOR</name>
<accession>A0A976M8Q8</accession>
<dbReference type="Proteomes" id="UP000244803">
    <property type="component" value="Chromosome 2"/>
</dbReference>
<feature type="region of interest" description="Disordered" evidence="1">
    <location>
        <begin position="1"/>
        <end position="20"/>
    </location>
</feature>
<evidence type="ECO:0000313" key="3">
    <source>
        <dbReference type="EMBL" id="UKJ90559.2"/>
    </source>
</evidence>
<dbReference type="OrthoDB" id="361477at2759"/>
<protein>
    <submittedName>
        <fullName evidence="3">Uncharacterized protein</fullName>
    </submittedName>
</protein>
<dbReference type="EMBL" id="CP056068">
    <property type="protein sequence ID" value="UKJ90559.2"/>
    <property type="molecule type" value="Genomic_DNA"/>
</dbReference>
<gene>
    <name evidence="3" type="ORF">MACJ_001493</name>
</gene>
<dbReference type="AlphaFoldDB" id="A0A976M8Q8"/>
<keyword evidence="2" id="KW-0812">Transmembrane</keyword>
<feature type="transmembrane region" description="Helical" evidence="2">
    <location>
        <begin position="45"/>
        <end position="68"/>
    </location>
</feature>
<reference evidence="3" key="1">
    <citation type="submission" date="2022-07" db="EMBL/GenBank/DDBJ databases">
        <title>Evaluation of T. orientalis genome assembly methods using nanopore sequencing and analysis of variation between genomes.</title>
        <authorList>
            <person name="Yam J."/>
            <person name="Micallef M.L."/>
            <person name="Liu M."/>
            <person name="Djordjevic S.P."/>
            <person name="Bogema D.R."/>
            <person name="Jenkins C."/>
        </authorList>
    </citation>
    <scope>NUCLEOTIDE SEQUENCE</scope>
    <source>
        <strain evidence="3">Fish Creek</strain>
    </source>
</reference>
<evidence type="ECO:0000256" key="2">
    <source>
        <dbReference type="SAM" id="Phobius"/>
    </source>
</evidence>
<feature type="compositionally biased region" description="Basic and acidic residues" evidence="1">
    <location>
        <begin position="1"/>
        <end position="10"/>
    </location>
</feature>
<keyword evidence="2" id="KW-0472">Membrane</keyword>
<evidence type="ECO:0000313" key="4">
    <source>
        <dbReference type="Proteomes" id="UP000244803"/>
    </source>
</evidence>